<reference evidence="2 3" key="1">
    <citation type="submission" date="2017-03" db="EMBL/GenBank/DDBJ databases">
        <authorList>
            <person name="Afonso C.L."/>
            <person name="Miller P.J."/>
            <person name="Scott M.A."/>
            <person name="Spackman E."/>
            <person name="Goraichik I."/>
            <person name="Dimitrov K.M."/>
            <person name="Suarez D.L."/>
            <person name="Swayne D.E."/>
        </authorList>
    </citation>
    <scope>NUCLEOTIDE SEQUENCE [LARGE SCALE GENOMIC DNA]</scope>
    <source>
        <strain evidence="2 3">CECT 7691</strain>
    </source>
</reference>
<dbReference type="PANTHER" id="PTHR43135">
    <property type="entry name" value="ALPHA-D-RIBOSE 1-METHYLPHOSPHONATE 5-TRIPHOSPHATE DIPHOSPHATASE"/>
    <property type="match status" value="1"/>
</dbReference>
<evidence type="ECO:0000313" key="3">
    <source>
        <dbReference type="Proteomes" id="UP000193200"/>
    </source>
</evidence>
<accession>A0A1Y5TTV0</accession>
<dbReference type="Gene3D" id="2.30.40.10">
    <property type="entry name" value="Urease, subunit C, domain 1"/>
    <property type="match status" value="1"/>
</dbReference>
<protein>
    <submittedName>
        <fullName evidence="2">Imidazolonepropionase</fullName>
        <ecNumber evidence="2">3.5.2.7</ecNumber>
    </submittedName>
</protein>
<organism evidence="2 3">
    <name type="scientific">Oceanibacterium hippocampi</name>
    <dbReference type="NCBI Taxonomy" id="745714"/>
    <lineage>
        <taxon>Bacteria</taxon>
        <taxon>Pseudomonadati</taxon>
        <taxon>Pseudomonadota</taxon>
        <taxon>Alphaproteobacteria</taxon>
        <taxon>Sneathiellales</taxon>
        <taxon>Sneathiellaceae</taxon>
        <taxon>Oceanibacterium</taxon>
    </lineage>
</organism>
<dbReference type="InterPro" id="IPR006680">
    <property type="entry name" value="Amidohydro-rel"/>
</dbReference>
<sequence>MNGMVHLIKGRVFDGTGSAPLEHGVVAVDKDTIAWIGPEAQLPERYRDPDARVLGGDGRTVMPGMIDGHIHVSFGEARSEEELALYTPVEYRSIKAIWNARKVLRAGVTSAFDAATTYNIAASVRDAIEAGMYEGPRLAVCGPQITSHQGLEDSFPSSMQFPPGQAGVLAKGRDEIIELIRLQVKNGVDCIKVSGSSDLAIANAPVGGAAFTADEFNLIAAEAHRLERTCTVHARSGEATRLAAAAGFDWIMHASFIDEEGIELCLKNNIAIVPTLTLLANILESAQGEAGASIIDEFRHEYESACINLRKAYDAGVPLICGSESGWSLVPYGDWHARELEIFVNDIGLTPLQALHAATGAAARLLPQWRDRIGTLAEGKLADILVVDGDPTADVTLLQRPQNIVSVMKGGSLVDIETPIPDRRVWSFEKHRTFLPGWFKYDSRAGRGYLKTH</sequence>
<dbReference type="EMBL" id="FWFR01000003">
    <property type="protein sequence ID" value="SLN72234.1"/>
    <property type="molecule type" value="Genomic_DNA"/>
</dbReference>
<dbReference type="InterPro" id="IPR051781">
    <property type="entry name" value="Metallo-dep_Hydrolase"/>
</dbReference>
<proteinExistence type="predicted"/>
<evidence type="ECO:0000313" key="2">
    <source>
        <dbReference type="EMBL" id="SLN72234.1"/>
    </source>
</evidence>
<name>A0A1Y5TTV0_9PROT</name>
<dbReference type="Proteomes" id="UP000193200">
    <property type="component" value="Unassembled WGS sequence"/>
</dbReference>
<gene>
    <name evidence="2" type="primary">hutI_2</name>
    <name evidence="2" type="ORF">OCH7691_03444</name>
</gene>
<dbReference type="InterPro" id="IPR057744">
    <property type="entry name" value="OTAase-like"/>
</dbReference>
<dbReference type="AlphaFoldDB" id="A0A1Y5TTV0"/>
<dbReference type="Gene3D" id="3.20.20.140">
    <property type="entry name" value="Metal-dependent hydrolases"/>
    <property type="match status" value="1"/>
</dbReference>
<feature type="domain" description="Amidohydrolase-related" evidence="1">
    <location>
        <begin position="60"/>
        <end position="414"/>
    </location>
</feature>
<evidence type="ECO:0000259" key="1">
    <source>
        <dbReference type="Pfam" id="PF01979"/>
    </source>
</evidence>
<dbReference type="SUPFAM" id="SSF51556">
    <property type="entry name" value="Metallo-dependent hydrolases"/>
    <property type="match status" value="1"/>
</dbReference>
<dbReference type="InterPro" id="IPR032466">
    <property type="entry name" value="Metal_Hydrolase"/>
</dbReference>
<dbReference type="EC" id="3.5.2.7" evidence="2"/>
<dbReference type="InterPro" id="IPR011059">
    <property type="entry name" value="Metal-dep_hydrolase_composite"/>
</dbReference>
<dbReference type="CDD" id="cd01299">
    <property type="entry name" value="Met_dep_hydrolase_A"/>
    <property type="match status" value="1"/>
</dbReference>
<dbReference type="PANTHER" id="PTHR43135:SF3">
    <property type="entry name" value="ALPHA-D-RIBOSE 1-METHYLPHOSPHONATE 5-TRIPHOSPHATE DIPHOSPHATASE"/>
    <property type="match status" value="1"/>
</dbReference>
<dbReference type="InParanoid" id="A0A1Y5TTV0"/>
<keyword evidence="3" id="KW-1185">Reference proteome</keyword>
<dbReference type="Pfam" id="PF01979">
    <property type="entry name" value="Amidohydro_1"/>
    <property type="match status" value="1"/>
</dbReference>
<dbReference type="SUPFAM" id="SSF51338">
    <property type="entry name" value="Composite domain of metallo-dependent hydrolases"/>
    <property type="match status" value="1"/>
</dbReference>
<keyword evidence="2" id="KW-0378">Hydrolase</keyword>
<dbReference type="GO" id="GO:0050480">
    <property type="term" value="F:imidazolonepropionase activity"/>
    <property type="evidence" value="ECO:0007669"/>
    <property type="project" value="UniProtKB-EC"/>
</dbReference>